<dbReference type="InterPro" id="IPR035906">
    <property type="entry name" value="MetI-like_sf"/>
</dbReference>
<organism evidence="9 10">
    <name type="scientific">Paenibacillus sedimenti</name>
    <dbReference type="NCBI Taxonomy" id="2770274"/>
    <lineage>
        <taxon>Bacteria</taxon>
        <taxon>Bacillati</taxon>
        <taxon>Bacillota</taxon>
        <taxon>Bacilli</taxon>
        <taxon>Bacillales</taxon>
        <taxon>Paenibacillaceae</taxon>
        <taxon>Paenibacillus</taxon>
    </lineage>
</organism>
<dbReference type="Pfam" id="PF00528">
    <property type="entry name" value="BPD_transp_1"/>
    <property type="match status" value="1"/>
</dbReference>
<sequence>MGLVKMRLKKNGIGDTVFDSINAVLLLCLMIVTLYPFINTAAVSLNQATDTTLGSTFLWPRKPTWYNYQTIFKDHTIYHAFLISVLRTVIGTVTSVFCTAMLAYTISRKDFVLRKPISMIFVFTMYFSGGLIPVYMLIKNVHLTNSFWVYIIPGLVGAFNLIVIRSSIEGLPESLVESAKMDGANDFTVFIRIILPLSMPAIATVALFVAVGQWNSWFDTFLYNSSKINLSTLQYELMKKLQSANLSIGGSATSAFVNSKNMSSNIVTPTSIRAAITMLATVPILVVYPFLQKYFVKGLTLGGVKE</sequence>
<evidence type="ECO:0000256" key="1">
    <source>
        <dbReference type="ARBA" id="ARBA00004651"/>
    </source>
</evidence>
<dbReference type="Proteomes" id="UP000650466">
    <property type="component" value="Unassembled WGS sequence"/>
</dbReference>
<feature type="transmembrane region" description="Helical" evidence="7">
    <location>
        <begin position="189"/>
        <end position="211"/>
    </location>
</feature>
<evidence type="ECO:0000256" key="6">
    <source>
        <dbReference type="ARBA" id="ARBA00023136"/>
    </source>
</evidence>
<dbReference type="RefSeq" id="WP_188173283.1">
    <property type="nucleotide sequence ID" value="NZ_JACVVD010000002.1"/>
</dbReference>
<evidence type="ECO:0000256" key="4">
    <source>
        <dbReference type="ARBA" id="ARBA00022692"/>
    </source>
</evidence>
<dbReference type="InterPro" id="IPR000515">
    <property type="entry name" value="MetI-like"/>
</dbReference>
<dbReference type="AlphaFoldDB" id="A0A926KLR5"/>
<dbReference type="CDD" id="cd06261">
    <property type="entry name" value="TM_PBP2"/>
    <property type="match status" value="1"/>
</dbReference>
<dbReference type="SUPFAM" id="SSF161098">
    <property type="entry name" value="MetI-like"/>
    <property type="match status" value="1"/>
</dbReference>
<dbReference type="Gene3D" id="1.10.3720.10">
    <property type="entry name" value="MetI-like"/>
    <property type="match status" value="1"/>
</dbReference>
<keyword evidence="6 7" id="KW-0472">Membrane</keyword>
<feature type="domain" description="ABC transmembrane type-1" evidence="8">
    <location>
        <begin position="81"/>
        <end position="291"/>
    </location>
</feature>
<dbReference type="PROSITE" id="PS50928">
    <property type="entry name" value="ABC_TM1"/>
    <property type="match status" value="1"/>
</dbReference>
<dbReference type="PANTHER" id="PTHR43744:SF9">
    <property type="entry name" value="POLYGALACTURONAN_RHAMNOGALACTURONAN TRANSPORT SYSTEM PERMEASE PROTEIN YTCP"/>
    <property type="match status" value="1"/>
</dbReference>
<evidence type="ECO:0000256" key="5">
    <source>
        <dbReference type="ARBA" id="ARBA00022989"/>
    </source>
</evidence>
<name>A0A926KLR5_9BACL</name>
<feature type="transmembrane region" description="Helical" evidence="7">
    <location>
        <begin position="272"/>
        <end position="291"/>
    </location>
</feature>
<reference evidence="9" key="1">
    <citation type="submission" date="2020-09" db="EMBL/GenBank/DDBJ databases">
        <title>Draft Genome Sequence of Paenibacillus sp. WST5.</title>
        <authorList>
            <person name="Bao Z."/>
        </authorList>
    </citation>
    <scope>NUCLEOTIDE SEQUENCE</scope>
    <source>
        <strain evidence="9">WST5</strain>
    </source>
</reference>
<gene>
    <name evidence="9" type="ORF">ICC18_04975</name>
</gene>
<evidence type="ECO:0000256" key="3">
    <source>
        <dbReference type="ARBA" id="ARBA00022475"/>
    </source>
</evidence>
<dbReference type="GO" id="GO:0005886">
    <property type="term" value="C:plasma membrane"/>
    <property type="evidence" value="ECO:0007669"/>
    <property type="project" value="UniProtKB-SubCell"/>
</dbReference>
<evidence type="ECO:0000313" key="10">
    <source>
        <dbReference type="Proteomes" id="UP000650466"/>
    </source>
</evidence>
<keyword evidence="10" id="KW-1185">Reference proteome</keyword>
<evidence type="ECO:0000313" key="9">
    <source>
        <dbReference type="EMBL" id="MBD0379458.1"/>
    </source>
</evidence>
<keyword evidence="2 7" id="KW-0813">Transport</keyword>
<accession>A0A926KLR5</accession>
<feature type="transmembrane region" description="Helical" evidence="7">
    <location>
        <begin position="147"/>
        <end position="168"/>
    </location>
</feature>
<protein>
    <submittedName>
        <fullName evidence="9">Carbohydrate ABC transporter permease</fullName>
    </submittedName>
</protein>
<dbReference type="GO" id="GO:0055085">
    <property type="term" value="P:transmembrane transport"/>
    <property type="evidence" value="ECO:0007669"/>
    <property type="project" value="InterPro"/>
</dbReference>
<proteinExistence type="inferred from homology"/>
<feature type="transmembrane region" description="Helical" evidence="7">
    <location>
        <begin position="116"/>
        <end position="135"/>
    </location>
</feature>
<keyword evidence="5 7" id="KW-1133">Transmembrane helix</keyword>
<dbReference type="EMBL" id="JACVVD010000002">
    <property type="protein sequence ID" value="MBD0379458.1"/>
    <property type="molecule type" value="Genomic_DNA"/>
</dbReference>
<evidence type="ECO:0000256" key="2">
    <source>
        <dbReference type="ARBA" id="ARBA00022448"/>
    </source>
</evidence>
<feature type="transmembrane region" description="Helical" evidence="7">
    <location>
        <begin position="21"/>
        <end position="38"/>
    </location>
</feature>
<evidence type="ECO:0000256" key="7">
    <source>
        <dbReference type="RuleBase" id="RU363032"/>
    </source>
</evidence>
<keyword evidence="3" id="KW-1003">Cell membrane</keyword>
<evidence type="ECO:0000259" key="8">
    <source>
        <dbReference type="PROSITE" id="PS50928"/>
    </source>
</evidence>
<dbReference type="PANTHER" id="PTHR43744">
    <property type="entry name" value="ABC TRANSPORTER PERMEASE PROTEIN MG189-RELATED-RELATED"/>
    <property type="match status" value="1"/>
</dbReference>
<comment type="subcellular location">
    <subcellularLocation>
        <location evidence="1 7">Cell membrane</location>
        <topology evidence="1 7">Multi-pass membrane protein</topology>
    </subcellularLocation>
</comment>
<feature type="transmembrane region" description="Helical" evidence="7">
    <location>
        <begin position="77"/>
        <end position="104"/>
    </location>
</feature>
<comment type="caution">
    <text evidence="9">The sequence shown here is derived from an EMBL/GenBank/DDBJ whole genome shotgun (WGS) entry which is preliminary data.</text>
</comment>
<comment type="similarity">
    <text evidence="7">Belongs to the binding-protein-dependent transport system permease family.</text>
</comment>
<keyword evidence="4 7" id="KW-0812">Transmembrane</keyword>